<dbReference type="KEGG" id="nio:NITINOP_0431"/>
<gene>
    <name evidence="2" type="ORF">NITINOP_0431</name>
</gene>
<keyword evidence="3" id="KW-1185">Reference proteome</keyword>
<dbReference type="InterPro" id="IPR052514">
    <property type="entry name" value="SAM-dependent_MTase"/>
</dbReference>
<name>A0A0S4KNS0_9BACT</name>
<dbReference type="PANTHER" id="PTHR34203:SF15">
    <property type="entry name" value="SLL1173 PROTEIN"/>
    <property type="match status" value="1"/>
</dbReference>
<dbReference type="RefSeq" id="WP_062482623.1">
    <property type="nucleotide sequence ID" value="NZ_LN885086.1"/>
</dbReference>
<dbReference type="InterPro" id="IPR029063">
    <property type="entry name" value="SAM-dependent_MTases_sf"/>
</dbReference>
<evidence type="ECO:0000259" key="1">
    <source>
        <dbReference type="Pfam" id="PF05050"/>
    </source>
</evidence>
<dbReference type="OrthoDB" id="9812600at2"/>
<accession>A0A0S4KNS0</accession>
<dbReference type="SUPFAM" id="SSF53335">
    <property type="entry name" value="S-adenosyl-L-methionine-dependent methyltransferases"/>
    <property type="match status" value="1"/>
</dbReference>
<feature type="domain" description="Methyltransferase FkbM" evidence="1">
    <location>
        <begin position="87"/>
        <end position="218"/>
    </location>
</feature>
<dbReference type="STRING" id="1715989.NITINOP_0431"/>
<dbReference type="InterPro" id="IPR006342">
    <property type="entry name" value="FkbM_mtfrase"/>
</dbReference>
<dbReference type="Pfam" id="PF05050">
    <property type="entry name" value="Methyltransf_21"/>
    <property type="match status" value="1"/>
</dbReference>
<evidence type="ECO:0000313" key="2">
    <source>
        <dbReference type="EMBL" id="CUQ65407.1"/>
    </source>
</evidence>
<proteinExistence type="predicted"/>
<sequence>MPMSLQSTVNVARCVIPRGWAPLIAAAARVVPSLQRYRARLSDGGEIYLDLREFMCFSYFFYGGLPHEQGTEKLLRRVLSDGAVFVDVGANIGYFTKLASRLVGTTGRVFAFEPMPAALRLLRMNTSQLPNVTVLPLALSDTKGTATFYVRKKGDMSSLSHDSGAKPVPVTVGTLDESLAGQPRIDVIKIDVEGSELEVLRGGRTTLERQRPIVYFEFLPCFAEPRGIRMETFEEFFKPFDYGLRWIHHSPSDPSIVSDAPSTYVIAIPKERARELE</sequence>
<dbReference type="EMBL" id="LN885086">
    <property type="protein sequence ID" value="CUQ65407.1"/>
    <property type="molecule type" value="Genomic_DNA"/>
</dbReference>
<organism evidence="2 3">
    <name type="scientific">Candidatus Nitrospira inopinata</name>
    <dbReference type="NCBI Taxonomy" id="1715989"/>
    <lineage>
        <taxon>Bacteria</taxon>
        <taxon>Pseudomonadati</taxon>
        <taxon>Nitrospirota</taxon>
        <taxon>Nitrospiria</taxon>
        <taxon>Nitrospirales</taxon>
        <taxon>Nitrospiraceae</taxon>
        <taxon>Nitrospira</taxon>
    </lineage>
</organism>
<evidence type="ECO:0000313" key="3">
    <source>
        <dbReference type="Proteomes" id="UP000066284"/>
    </source>
</evidence>
<dbReference type="NCBIfam" id="TIGR01444">
    <property type="entry name" value="fkbM_fam"/>
    <property type="match status" value="1"/>
</dbReference>
<protein>
    <recommendedName>
        <fullName evidence="1">Methyltransferase FkbM domain-containing protein</fullName>
    </recommendedName>
</protein>
<dbReference type="Proteomes" id="UP000066284">
    <property type="component" value="Chromosome 1"/>
</dbReference>
<dbReference type="PANTHER" id="PTHR34203">
    <property type="entry name" value="METHYLTRANSFERASE, FKBM FAMILY PROTEIN"/>
    <property type="match status" value="1"/>
</dbReference>
<dbReference type="AlphaFoldDB" id="A0A0S4KNS0"/>
<reference evidence="3" key="1">
    <citation type="submission" date="2015-09" db="EMBL/GenBank/DDBJ databases">
        <authorList>
            <person name="Daims H."/>
        </authorList>
    </citation>
    <scope>NUCLEOTIDE SEQUENCE [LARGE SCALE GENOMIC DNA]</scope>
</reference>
<dbReference type="Gene3D" id="3.40.50.150">
    <property type="entry name" value="Vaccinia Virus protein VP39"/>
    <property type="match status" value="1"/>
</dbReference>